<dbReference type="Gene3D" id="3.80.10.10">
    <property type="entry name" value="Ribonuclease Inhibitor"/>
    <property type="match status" value="1"/>
</dbReference>
<dbReference type="OrthoDB" id="3249706at2759"/>
<dbReference type="EMBL" id="ML213603">
    <property type="protein sequence ID" value="TFK38361.1"/>
    <property type="molecule type" value="Genomic_DNA"/>
</dbReference>
<dbReference type="AlphaFoldDB" id="A0A5C3MB19"/>
<sequence>MEFTAFSDKLASLDAEIAKTEGFLDQLRKERISLLHNYNISHSPLLRLPTEVTTKIMLECCQSDTNDDDDDDEPEMLDPLFLGSICPMWRDIAWETQNLWRTVNLTLSRNRYHNQVRLLNEWLPRAGEGPLHIRVMAKTSEQDWTEPPFPHEVLRTFASYSRLWARVTLFIPYACWMDIGLVSGNLPLLKSLSISFTDSLYHDNCVIGVFHDTPLLEELSLRDIFLKDFISGCWNQLQHLTLKSYCADECLEALRRTPNLISLKFQDINPPDEFPIPYDEIIHLKCLDSAVFIFDIISKFAGDFLNCMAAPSLRQLDITLREDSEDIPFSSIRTLMSRCSSSLTHLRLEGTIDKSEDVIHCLRDAPLLRSLVLFFANEPEGVENQTIGLLGSALYSGDFLNELEQLIFTAHFDTIPSKFVRMLGNRWAVTQIRNDATADNNAKAFPPLSQLRKAHIEAIFSSEVHLSEEAHVHLELLLNDGMDICLRTPHGIIFPIQK</sequence>
<organism evidence="1 2">
    <name type="scientific">Crucibulum laeve</name>
    <dbReference type="NCBI Taxonomy" id="68775"/>
    <lineage>
        <taxon>Eukaryota</taxon>
        <taxon>Fungi</taxon>
        <taxon>Dikarya</taxon>
        <taxon>Basidiomycota</taxon>
        <taxon>Agaricomycotina</taxon>
        <taxon>Agaricomycetes</taxon>
        <taxon>Agaricomycetidae</taxon>
        <taxon>Agaricales</taxon>
        <taxon>Agaricineae</taxon>
        <taxon>Nidulariaceae</taxon>
        <taxon>Crucibulum</taxon>
    </lineage>
</organism>
<name>A0A5C3MB19_9AGAR</name>
<reference evidence="1 2" key="1">
    <citation type="journal article" date="2019" name="Nat. Ecol. Evol.">
        <title>Megaphylogeny resolves global patterns of mushroom evolution.</title>
        <authorList>
            <person name="Varga T."/>
            <person name="Krizsan K."/>
            <person name="Foldi C."/>
            <person name="Dima B."/>
            <person name="Sanchez-Garcia M."/>
            <person name="Sanchez-Ramirez S."/>
            <person name="Szollosi G.J."/>
            <person name="Szarkandi J.G."/>
            <person name="Papp V."/>
            <person name="Albert L."/>
            <person name="Andreopoulos W."/>
            <person name="Angelini C."/>
            <person name="Antonin V."/>
            <person name="Barry K.W."/>
            <person name="Bougher N.L."/>
            <person name="Buchanan P."/>
            <person name="Buyck B."/>
            <person name="Bense V."/>
            <person name="Catcheside P."/>
            <person name="Chovatia M."/>
            <person name="Cooper J."/>
            <person name="Damon W."/>
            <person name="Desjardin D."/>
            <person name="Finy P."/>
            <person name="Geml J."/>
            <person name="Haridas S."/>
            <person name="Hughes K."/>
            <person name="Justo A."/>
            <person name="Karasinski D."/>
            <person name="Kautmanova I."/>
            <person name="Kiss B."/>
            <person name="Kocsube S."/>
            <person name="Kotiranta H."/>
            <person name="LaButti K.M."/>
            <person name="Lechner B.E."/>
            <person name="Liimatainen K."/>
            <person name="Lipzen A."/>
            <person name="Lukacs Z."/>
            <person name="Mihaltcheva S."/>
            <person name="Morgado L.N."/>
            <person name="Niskanen T."/>
            <person name="Noordeloos M.E."/>
            <person name="Ohm R.A."/>
            <person name="Ortiz-Santana B."/>
            <person name="Ovrebo C."/>
            <person name="Racz N."/>
            <person name="Riley R."/>
            <person name="Savchenko A."/>
            <person name="Shiryaev A."/>
            <person name="Soop K."/>
            <person name="Spirin V."/>
            <person name="Szebenyi C."/>
            <person name="Tomsovsky M."/>
            <person name="Tulloss R.E."/>
            <person name="Uehling J."/>
            <person name="Grigoriev I.V."/>
            <person name="Vagvolgyi C."/>
            <person name="Papp T."/>
            <person name="Martin F.M."/>
            <person name="Miettinen O."/>
            <person name="Hibbett D.S."/>
            <person name="Nagy L.G."/>
        </authorList>
    </citation>
    <scope>NUCLEOTIDE SEQUENCE [LARGE SCALE GENOMIC DNA]</scope>
    <source>
        <strain evidence="1 2">CBS 166.37</strain>
    </source>
</reference>
<dbReference type="Proteomes" id="UP000308652">
    <property type="component" value="Unassembled WGS sequence"/>
</dbReference>
<gene>
    <name evidence="1" type="ORF">BDQ12DRAFT_723221</name>
</gene>
<evidence type="ECO:0008006" key="3">
    <source>
        <dbReference type="Google" id="ProtNLM"/>
    </source>
</evidence>
<keyword evidence="2" id="KW-1185">Reference proteome</keyword>
<evidence type="ECO:0000313" key="2">
    <source>
        <dbReference type="Proteomes" id="UP000308652"/>
    </source>
</evidence>
<dbReference type="SUPFAM" id="SSF52047">
    <property type="entry name" value="RNI-like"/>
    <property type="match status" value="1"/>
</dbReference>
<protein>
    <recommendedName>
        <fullName evidence="3">F-box domain-containing protein</fullName>
    </recommendedName>
</protein>
<dbReference type="InterPro" id="IPR032675">
    <property type="entry name" value="LRR_dom_sf"/>
</dbReference>
<accession>A0A5C3MB19</accession>
<proteinExistence type="predicted"/>
<evidence type="ECO:0000313" key="1">
    <source>
        <dbReference type="EMBL" id="TFK38361.1"/>
    </source>
</evidence>